<feature type="signal peptide" evidence="13">
    <location>
        <begin position="1"/>
        <end position="30"/>
    </location>
</feature>
<feature type="chain" id="PRO_5008136191" evidence="13">
    <location>
        <begin position="31"/>
        <end position="278"/>
    </location>
</feature>
<reference evidence="15" key="2">
    <citation type="submission" date="2020-05" db="UniProtKB">
        <authorList>
            <consortium name="EnsemblMetazoa"/>
        </authorList>
    </citation>
    <scope>IDENTIFICATION</scope>
    <source>
        <strain evidence="15">maculatus3</strain>
    </source>
</reference>
<keyword evidence="11" id="KW-0325">Glycoprotein</keyword>
<feature type="domain" description="Integrin beta subunit VWA" evidence="14">
    <location>
        <begin position="45"/>
        <end position="278"/>
    </location>
</feature>
<evidence type="ECO:0000256" key="10">
    <source>
        <dbReference type="ARBA" id="ARBA00023157"/>
    </source>
</evidence>
<evidence type="ECO:0000256" key="8">
    <source>
        <dbReference type="ARBA" id="ARBA00023037"/>
    </source>
</evidence>
<dbReference type="Proteomes" id="UP000075901">
    <property type="component" value="Unassembled WGS sequence"/>
</dbReference>
<evidence type="ECO:0000256" key="3">
    <source>
        <dbReference type="ARBA" id="ARBA00022536"/>
    </source>
</evidence>
<dbReference type="GO" id="GO:0033627">
    <property type="term" value="P:cell adhesion mediated by integrin"/>
    <property type="evidence" value="ECO:0007669"/>
    <property type="project" value="TreeGrafter"/>
</dbReference>
<dbReference type="Gene3D" id="2.60.40.1510">
    <property type="entry name" value="ntegrin, alpha v. Chain A, domain 3"/>
    <property type="match status" value="1"/>
</dbReference>
<keyword evidence="16" id="KW-1185">Reference proteome</keyword>
<evidence type="ECO:0000313" key="15">
    <source>
        <dbReference type="EnsemblMetazoa" id="AMAM013931-PA"/>
    </source>
</evidence>
<evidence type="ECO:0000256" key="9">
    <source>
        <dbReference type="ARBA" id="ARBA00023136"/>
    </source>
</evidence>
<proteinExistence type="inferred from homology"/>
<dbReference type="GO" id="GO:0009986">
    <property type="term" value="C:cell surface"/>
    <property type="evidence" value="ECO:0007669"/>
    <property type="project" value="TreeGrafter"/>
</dbReference>
<evidence type="ECO:0000313" key="16">
    <source>
        <dbReference type="Proteomes" id="UP000075901"/>
    </source>
</evidence>
<evidence type="ECO:0000256" key="13">
    <source>
        <dbReference type="SAM" id="SignalP"/>
    </source>
</evidence>
<dbReference type="InterPro" id="IPR033760">
    <property type="entry name" value="Integrin_beta_N"/>
</dbReference>
<dbReference type="GO" id="GO:0007160">
    <property type="term" value="P:cell-matrix adhesion"/>
    <property type="evidence" value="ECO:0007669"/>
    <property type="project" value="TreeGrafter"/>
</dbReference>
<feature type="region of interest" description="Disordered" evidence="12">
    <location>
        <begin position="99"/>
        <end position="132"/>
    </location>
</feature>
<dbReference type="VEuPathDB" id="VectorBase:AMAM013931"/>
<feature type="compositionally biased region" description="Low complexity" evidence="12">
    <location>
        <begin position="113"/>
        <end position="132"/>
    </location>
</feature>
<dbReference type="Pfam" id="PF17205">
    <property type="entry name" value="PSI_integrin"/>
    <property type="match status" value="1"/>
</dbReference>
<comment type="subcellular location">
    <subcellularLocation>
        <location evidence="1">Membrane</location>
        <topology evidence="1">Single-pass type I membrane protein</topology>
    </subcellularLocation>
</comment>
<dbReference type="SMART" id="SM00187">
    <property type="entry name" value="INB"/>
    <property type="match status" value="1"/>
</dbReference>
<keyword evidence="10" id="KW-1015">Disulfide bond</keyword>
<evidence type="ECO:0000256" key="2">
    <source>
        <dbReference type="ARBA" id="ARBA00007449"/>
    </source>
</evidence>
<evidence type="ECO:0000256" key="7">
    <source>
        <dbReference type="ARBA" id="ARBA00022989"/>
    </source>
</evidence>
<dbReference type="PANTHER" id="PTHR10082:SF60">
    <property type="entry name" value="INTEGRIN BETA-PS"/>
    <property type="match status" value="1"/>
</dbReference>
<dbReference type="SUPFAM" id="SSF103575">
    <property type="entry name" value="Plexin repeat"/>
    <property type="match status" value="1"/>
</dbReference>
<dbReference type="PANTHER" id="PTHR10082">
    <property type="entry name" value="INTEGRIN BETA SUBUNIT"/>
    <property type="match status" value="1"/>
</dbReference>
<keyword evidence="6" id="KW-0677">Repeat</keyword>
<dbReference type="InterPro" id="IPR015812">
    <property type="entry name" value="Integrin_bsu"/>
</dbReference>
<keyword evidence="7" id="KW-1133">Transmembrane helix</keyword>
<dbReference type="InterPro" id="IPR002369">
    <property type="entry name" value="Integrin_bsu_VWA"/>
</dbReference>
<dbReference type="GO" id="GO:0005925">
    <property type="term" value="C:focal adhesion"/>
    <property type="evidence" value="ECO:0007669"/>
    <property type="project" value="TreeGrafter"/>
</dbReference>
<evidence type="ECO:0000256" key="11">
    <source>
        <dbReference type="ARBA" id="ARBA00023180"/>
    </source>
</evidence>
<dbReference type="Gene3D" id="3.40.50.410">
    <property type="entry name" value="von Willebrand factor, type A domain"/>
    <property type="match status" value="1"/>
</dbReference>
<reference evidence="16" key="1">
    <citation type="submission" date="2013-09" db="EMBL/GenBank/DDBJ databases">
        <title>The Genome Sequence of Anopheles maculatus species B.</title>
        <authorList>
            <consortium name="The Broad Institute Genomics Platform"/>
            <person name="Neafsey D.E."/>
            <person name="Besansky N."/>
            <person name="Howell P."/>
            <person name="Walton C."/>
            <person name="Young S.K."/>
            <person name="Zeng Q."/>
            <person name="Gargeya S."/>
            <person name="Fitzgerald M."/>
            <person name="Haas B."/>
            <person name="Abouelleil A."/>
            <person name="Allen A.W."/>
            <person name="Alvarado L."/>
            <person name="Arachchi H.M."/>
            <person name="Berlin A.M."/>
            <person name="Chapman S.B."/>
            <person name="Gainer-Dewar J."/>
            <person name="Goldberg J."/>
            <person name="Griggs A."/>
            <person name="Gujja S."/>
            <person name="Hansen M."/>
            <person name="Howarth C."/>
            <person name="Imamovic A."/>
            <person name="Ireland A."/>
            <person name="Larimer J."/>
            <person name="McCowan C."/>
            <person name="Murphy C."/>
            <person name="Pearson M."/>
            <person name="Poon T.W."/>
            <person name="Priest M."/>
            <person name="Roberts A."/>
            <person name="Saif S."/>
            <person name="Shea T."/>
            <person name="Sisk P."/>
            <person name="Sykes S."/>
            <person name="Wortman J."/>
            <person name="Nusbaum C."/>
            <person name="Birren B."/>
        </authorList>
    </citation>
    <scope>NUCLEOTIDE SEQUENCE [LARGE SCALE GENOMIC DNA]</scope>
    <source>
        <strain evidence="16">maculatus3</strain>
    </source>
</reference>
<dbReference type="GO" id="GO:0007229">
    <property type="term" value="P:integrin-mediated signaling pathway"/>
    <property type="evidence" value="ECO:0007669"/>
    <property type="project" value="UniProtKB-KW"/>
</dbReference>
<dbReference type="InterPro" id="IPR036465">
    <property type="entry name" value="vWFA_dom_sf"/>
</dbReference>
<feature type="compositionally biased region" description="Basic and acidic residues" evidence="12">
    <location>
        <begin position="99"/>
        <end position="112"/>
    </location>
</feature>
<keyword evidence="3" id="KW-0245">EGF-like domain</keyword>
<name>A0A182SUX0_9DIPT</name>
<dbReference type="Pfam" id="PF00362">
    <property type="entry name" value="Integrin_beta"/>
    <property type="match status" value="1"/>
</dbReference>
<keyword evidence="5 13" id="KW-0732">Signal</keyword>
<evidence type="ECO:0000256" key="5">
    <source>
        <dbReference type="ARBA" id="ARBA00022729"/>
    </source>
</evidence>
<dbReference type="GO" id="GO:0005178">
    <property type="term" value="F:integrin binding"/>
    <property type="evidence" value="ECO:0007669"/>
    <property type="project" value="TreeGrafter"/>
</dbReference>
<dbReference type="GO" id="GO:0016477">
    <property type="term" value="P:cell migration"/>
    <property type="evidence" value="ECO:0007669"/>
    <property type="project" value="TreeGrafter"/>
</dbReference>
<dbReference type="AlphaFoldDB" id="A0A182SUX0"/>
<comment type="similarity">
    <text evidence="2">Belongs to the integrin beta chain family.</text>
</comment>
<keyword evidence="9" id="KW-0472">Membrane</keyword>
<keyword evidence="4" id="KW-0812">Transmembrane</keyword>
<dbReference type="EnsemblMetazoa" id="AMAM013931-RA">
    <property type="protein sequence ID" value="AMAM013931-PA"/>
    <property type="gene ID" value="AMAM013931"/>
</dbReference>
<evidence type="ECO:0000256" key="12">
    <source>
        <dbReference type="SAM" id="MobiDB-lite"/>
    </source>
</evidence>
<sequence length="278" mass="31351">MFAAPRPLGGATMCVLTVALIAFIAEHAMGQLSTYQLTTCPGKTTCSQCIQTTNCRWCTMPNFTHPRCHGQIEKYCPEEYTVDPSNTFQLVQGRELTKPSRRVLEGQSERESYYSSSHYQSSSSSSSSFQQSSSSYESESAAGSIVQISPQRVSLKLRLSESNCIPMPEISYRGTYKFKRWQTENSFSDEAFRFNVNYAQAEDYPVDLYYLMDLSKSMEDDKTILSTLGADLASEMRKITSNFKLGFGSFVDKVLMPYVSTVPKKERKNCYRASTVLQ</sequence>
<keyword evidence="8" id="KW-0401">Integrin</keyword>
<accession>A0A182SUX0</accession>
<protein>
    <submittedName>
        <fullName evidence="15">INB domain-containing protein</fullName>
    </submittedName>
</protein>
<evidence type="ECO:0000259" key="14">
    <source>
        <dbReference type="SMART" id="SM00187"/>
    </source>
</evidence>
<organism evidence="15 16">
    <name type="scientific">Anopheles maculatus</name>
    <dbReference type="NCBI Taxonomy" id="74869"/>
    <lineage>
        <taxon>Eukaryota</taxon>
        <taxon>Metazoa</taxon>
        <taxon>Ecdysozoa</taxon>
        <taxon>Arthropoda</taxon>
        <taxon>Hexapoda</taxon>
        <taxon>Insecta</taxon>
        <taxon>Pterygota</taxon>
        <taxon>Neoptera</taxon>
        <taxon>Endopterygota</taxon>
        <taxon>Diptera</taxon>
        <taxon>Nematocera</taxon>
        <taxon>Culicoidea</taxon>
        <taxon>Culicidae</taxon>
        <taxon>Anophelinae</taxon>
        <taxon>Anopheles</taxon>
        <taxon>Anopheles maculatus group</taxon>
    </lineage>
</organism>
<dbReference type="SUPFAM" id="SSF53300">
    <property type="entry name" value="vWA-like"/>
    <property type="match status" value="1"/>
</dbReference>
<evidence type="ECO:0000256" key="1">
    <source>
        <dbReference type="ARBA" id="ARBA00004479"/>
    </source>
</evidence>
<dbReference type="GO" id="GO:0008305">
    <property type="term" value="C:integrin complex"/>
    <property type="evidence" value="ECO:0007669"/>
    <property type="project" value="TreeGrafter"/>
</dbReference>
<dbReference type="GO" id="GO:0098609">
    <property type="term" value="P:cell-cell adhesion"/>
    <property type="evidence" value="ECO:0007669"/>
    <property type="project" value="TreeGrafter"/>
</dbReference>
<evidence type="ECO:0000256" key="4">
    <source>
        <dbReference type="ARBA" id="ARBA00022692"/>
    </source>
</evidence>
<evidence type="ECO:0000256" key="6">
    <source>
        <dbReference type="ARBA" id="ARBA00022737"/>
    </source>
</evidence>